<dbReference type="InterPro" id="IPR008983">
    <property type="entry name" value="Tumour_necrosis_fac-like_dom"/>
</dbReference>
<dbReference type="InterPro" id="IPR050392">
    <property type="entry name" value="Collagen/C1q_domain"/>
</dbReference>
<dbReference type="Proteomes" id="UP000507470">
    <property type="component" value="Unassembled WGS sequence"/>
</dbReference>
<dbReference type="SUPFAM" id="SSF49842">
    <property type="entry name" value="TNF-like"/>
    <property type="match status" value="1"/>
</dbReference>
<evidence type="ECO:0000259" key="3">
    <source>
        <dbReference type="PROSITE" id="PS50871"/>
    </source>
</evidence>
<feature type="domain" description="C1q" evidence="3">
    <location>
        <begin position="26"/>
        <end position="156"/>
    </location>
</feature>
<keyword evidence="2" id="KW-0964">Secreted</keyword>
<dbReference type="AlphaFoldDB" id="A0A6J8E5K2"/>
<evidence type="ECO:0000256" key="1">
    <source>
        <dbReference type="ARBA" id="ARBA00004613"/>
    </source>
</evidence>
<dbReference type="PROSITE" id="PS50871">
    <property type="entry name" value="C1Q"/>
    <property type="match status" value="1"/>
</dbReference>
<reference evidence="4 5" key="1">
    <citation type="submission" date="2020-06" db="EMBL/GenBank/DDBJ databases">
        <authorList>
            <person name="Li R."/>
            <person name="Bekaert M."/>
        </authorList>
    </citation>
    <scope>NUCLEOTIDE SEQUENCE [LARGE SCALE GENOMIC DNA]</scope>
    <source>
        <strain evidence="5">wild</strain>
    </source>
</reference>
<comment type="subcellular location">
    <subcellularLocation>
        <location evidence="1">Secreted</location>
    </subcellularLocation>
</comment>
<dbReference type="GO" id="GO:0005581">
    <property type="term" value="C:collagen trimer"/>
    <property type="evidence" value="ECO:0007669"/>
    <property type="project" value="UniProtKB-KW"/>
</dbReference>
<proteinExistence type="predicted"/>
<dbReference type="PRINTS" id="PR00007">
    <property type="entry name" value="COMPLEMNTC1Q"/>
</dbReference>
<sequence length="156" mass="17238">MFLSTLLKVVDEVQRLSFNRFAFGDLESGKKRLKKTEKENHQFLKVERRRGLLVGGGNGYDTRHGYFTVPISGLYIVSATTCSSPSKGIRTEIVRNGIQLAALYGDDYDLASHTIVVSLEQNDEVWVQHFAEGTSTAHAGGDRYYSSFSGVLIAAS</sequence>
<dbReference type="SMART" id="SM00110">
    <property type="entry name" value="C1Q"/>
    <property type="match status" value="1"/>
</dbReference>
<dbReference type="OrthoDB" id="6138508at2759"/>
<dbReference type="Gene3D" id="2.60.120.40">
    <property type="match status" value="1"/>
</dbReference>
<protein>
    <recommendedName>
        <fullName evidence="3">C1q domain-containing protein</fullName>
    </recommendedName>
</protein>
<gene>
    <name evidence="4" type="ORF">MCOR_47502</name>
</gene>
<dbReference type="PANTHER" id="PTHR15427">
    <property type="entry name" value="EMILIN ELASTIN MICROFIBRIL INTERFACE-LOCATED PROTEIN ELASTIN MICROFIBRIL INTERFACER"/>
    <property type="match status" value="1"/>
</dbReference>
<dbReference type="Pfam" id="PF00386">
    <property type="entry name" value="C1q"/>
    <property type="match status" value="1"/>
</dbReference>
<dbReference type="PANTHER" id="PTHR15427:SF33">
    <property type="entry name" value="COLLAGEN IV NC1 DOMAIN-CONTAINING PROTEIN"/>
    <property type="match status" value="1"/>
</dbReference>
<evidence type="ECO:0000256" key="2">
    <source>
        <dbReference type="ARBA" id="ARBA00022525"/>
    </source>
</evidence>
<evidence type="ECO:0000313" key="4">
    <source>
        <dbReference type="EMBL" id="CAC5414755.1"/>
    </source>
</evidence>
<organism evidence="4 5">
    <name type="scientific">Mytilus coruscus</name>
    <name type="common">Sea mussel</name>
    <dbReference type="NCBI Taxonomy" id="42192"/>
    <lineage>
        <taxon>Eukaryota</taxon>
        <taxon>Metazoa</taxon>
        <taxon>Spiralia</taxon>
        <taxon>Lophotrochozoa</taxon>
        <taxon>Mollusca</taxon>
        <taxon>Bivalvia</taxon>
        <taxon>Autobranchia</taxon>
        <taxon>Pteriomorphia</taxon>
        <taxon>Mytilida</taxon>
        <taxon>Mytiloidea</taxon>
        <taxon>Mytilidae</taxon>
        <taxon>Mytilinae</taxon>
        <taxon>Mytilus</taxon>
    </lineage>
</organism>
<evidence type="ECO:0000313" key="5">
    <source>
        <dbReference type="Proteomes" id="UP000507470"/>
    </source>
</evidence>
<accession>A0A6J8E5K2</accession>
<keyword evidence="5" id="KW-1185">Reference proteome</keyword>
<dbReference type="EMBL" id="CACVKT020008353">
    <property type="protein sequence ID" value="CAC5414755.1"/>
    <property type="molecule type" value="Genomic_DNA"/>
</dbReference>
<name>A0A6J8E5K2_MYTCO</name>
<dbReference type="InterPro" id="IPR001073">
    <property type="entry name" value="C1q_dom"/>
</dbReference>